<sequence length="417" mass="43074">MATDQRTTSPALTPDARRLLLGAELFQAISLLERAAPEATPLGHGNGRGEAIALAGQVTLAFAPSDVAAVRALGAEAESGADASPRAGAPATGAETSSSTGAASTASDELPRWKLTTPVMALAGATGPLPLPMAELLLQRRAQRDMAPLDFLDIFHHRWLSFLYRGRKQHRAGLQWEPPAQRPLARVLDAVAGLGLARGAAGPAGETMWLRDGALLGPAPRSLARLEGLLADRLGLAVRGRGFVGGWLDLGDAQVSVLGRPGRAGMAGAADGDGRRHATGMRGLGRQAVLGQGAVLGRRAWNDDAGIALRVGPIPADRWDGFLPGGAELARLQWLAGRHVQQQLDLTVELQPAAEGRARAATLGRSRLGWHGWLAGGAAKRELPPVTLRLGPAASTPAHAAAASTAAHPNATAPTAT</sequence>
<dbReference type="NCBIfam" id="TIGR03347">
    <property type="entry name" value="VI_chp_1"/>
    <property type="match status" value="1"/>
</dbReference>
<feature type="region of interest" description="Disordered" evidence="1">
    <location>
        <begin position="397"/>
        <end position="417"/>
    </location>
</feature>
<dbReference type="Pfam" id="PF06996">
    <property type="entry name" value="T6SS_TssG"/>
    <property type="match status" value="1"/>
</dbReference>
<dbReference type="AlphaFoldDB" id="A0A8B6X9X9"/>
<reference evidence="3" key="2">
    <citation type="journal article" date="2007" name="Microbiology">
        <title>In vivo expression technology identifies a type VI secretion system locus in Burkholderia pseudomallei that is induced upon invasion of macrophages.</title>
        <authorList>
            <person name="Shalom G."/>
            <person name="Shaw J.G."/>
            <person name="Thomas M.S."/>
        </authorList>
    </citation>
    <scope>NUCLEOTIDE SEQUENCE</scope>
</reference>
<keyword evidence="2" id="KW-1185">Reference proteome</keyword>
<dbReference type="RefSeq" id="WP_051378676.1">
    <property type="nucleotide sequence ID" value="NZ_AXWS01000013.1"/>
</dbReference>
<name>A0A8B6X9X9_9BURK</name>
<evidence type="ECO:0000256" key="1">
    <source>
        <dbReference type="SAM" id="MobiDB-lite"/>
    </source>
</evidence>
<dbReference type="PANTHER" id="PTHR35564">
    <property type="match status" value="1"/>
</dbReference>
<accession>A0A8B6X9X9</accession>
<organism evidence="2 3">
    <name type="scientific">Derxia gummosa DSM 723</name>
    <dbReference type="NCBI Taxonomy" id="1121388"/>
    <lineage>
        <taxon>Bacteria</taxon>
        <taxon>Pseudomonadati</taxon>
        <taxon>Pseudomonadota</taxon>
        <taxon>Betaproteobacteria</taxon>
        <taxon>Burkholderiales</taxon>
        <taxon>Alcaligenaceae</taxon>
        <taxon>Derxia</taxon>
    </lineage>
</organism>
<proteinExistence type="predicted"/>
<feature type="compositionally biased region" description="Low complexity" evidence="1">
    <location>
        <begin position="87"/>
        <end position="107"/>
    </location>
</feature>
<reference evidence="3" key="3">
    <citation type="submission" date="2025-08" db="UniProtKB">
        <authorList>
            <consortium name="RefSeq"/>
        </authorList>
    </citation>
    <scope>IDENTIFICATION</scope>
</reference>
<dbReference type="OrthoDB" id="1523296at2"/>
<gene>
    <name evidence="3" type="primary">tssG</name>
</gene>
<evidence type="ECO:0000313" key="3">
    <source>
        <dbReference type="RefSeq" id="WP_051378676.1"/>
    </source>
</evidence>
<feature type="region of interest" description="Disordered" evidence="1">
    <location>
        <begin position="77"/>
        <end position="109"/>
    </location>
</feature>
<evidence type="ECO:0000313" key="2">
    <source>
        <dbReference type="Proteomes" id="UP000675920"/>
    </source>
</evidence>
<reference evidence="3" key="1">
    <citation type="journal article" date="2006" name="Science">
        <title>A virulence locus of Pseudomonas aeruginosa encodes a protein secretion apparatus.</title>
        <authorList>
            <person name="Mougous J.D."/>
            <person name="Cuff M.E."/>
            <person name="Raunser S."/>
            <person name="Shen A."/>
            <person name="Zhou M."/>
            <person name="Gifford C.A."/>
            <person name="Goodman A.L."/>
            <person name="Joachimiak G."/>
            <person name="Ordonez C.L."/>
            <person name="Lory S."/>
            <person name="Walz T."/>
            <person name="Joachimiak A."/>
            <person name="Mekalanos J.J."/>
        </authorList>
    </citation>
    <scope>NUCLEOTIDE SEQUENCE</scope>
</reference>
<dbReference type="InterPro" id="IPR010732">
    <property type="entry name" value="T6SS_TssG-like"/>
</dbReference>
<dbReference type="Proteomes" id="UP000675920">
    <property type="component" value="Unplaced"/>
</dbReference>
<protein>
    <submittedName>
        <fullName evidence="3">Type VI secretion system baseplate subunit TssG</fullName>
    </submittedName>
</protein>
<dbReference type="PANTHER" id="PTHR35564:SF4">
    <property type="entry name" value="CYTOPLASMIC PROTEIN"/>
    <property type="match status" value="1"/>
</dbReference>